<dbReference type="PANTHER" id="PTHR34793">
    <property type="entry name" value="PROTEIN THYLAKOID FORMATION 1, CHLOROPLASTIC"/>
    <property type="match status" value="1"/>
</dbReference>
<dbReference type="Pfam" id="PF11264">
    <property type="entry name" value="ThylakoidFormat"/>
    <property type="match status" value="1"/>
</dbReference>
<dbReference type="AlphaFoldDB" id="A0A2U1MVT7"/>
<evidence type="ECO:0000313" key="3">
    <source>
        <dbReference type="EMBL" id="PWA65385.1"/>
    </source>
</evidence>
<dbReference type="GO" id="GO:0010207">
    <property type="term" value="P:photosystem II assembly"/>
    <property type="evidence" value="ECO:0007669"/>
    <property type="project" value="InterPro"/>
</dbReference>
<dbReference type="EMBL" id="PKPP01004236">
    <property type="protein sequence ID" value="PWA65385.1"/>
    <property type="molecule type" value="Genomic_DNA"/>
</dbReference>
<proteinExistence type="inferred from homology"/>
<keyword evidence="1" id="KW-0175">Coiled coil</keyword>
<dbReference type="STRING" id="35608.A0A2U1MVT7"/>
<name>A0A2U1MVT7_ARTAN</name>
<dbReference type="OrthoDB" id="4812at2759"/>
<dbReference type="GO" id="GO:0010027">
    <property type="term" value="P:thylakoid membrane organization"/>
    <property type="evidence" value="ECO:0007669"/>
    <property type="project" value="TreeGrafter"/>
</dbReference>
<protein>
    <submittedName>
        <fullName evidence="3">Protein THYLAKOID FORMATION1, chloroplastic</fullName>
    </submittedName>
</protein>
<dbReference type="PANTHER" id="PTHR34793:SF1">
    <property type="entry name" value="PROTEIN THYLAKOID FORMATION 1, CHLOROPLASTIC"/>
    <property type="match status" value="1"/>
</dbReference>
<dbReference type="InterPro" id="IPR017499">
    <property type="entry name" value="Thf1"/>
</dbReference>
<dbReference type="GO" id="GO:0009534">
    <property type="term" value="C:chloroplast thylakoid"/>
    <property type="evidence" value="ECO:0007669"/>
    <property type="project" value="TreeGrafter"/>
</dbReference>
<comment type="caution">
    <text evidence="3">The sequence shown here is derived from an EMBL/GenBank/DDBJ whole genome shotgun (WGS) entry which is preliminary data.</text>
</comment>
<dbReference type="Proteomes" id="UP000245207">
    <property type="component" value="Unassembled WGS sequence"/>
</dbReference>
<dbReference type="GO" id="GO:0045037">
    <property type="term" value="P:protein import into chloroplast stroma"/>
    <property type="evidence" value="ECO:0007669"/>
    <property type="project" value="TreeGrafter"/>
</dbReference>
<evidence type="ECO:0000256" key="1">
    <source>
        <dbReference type="ARBA" id="ARBA00023054"/>
    </source>
</evidence>
<evidence type="ECO:0000256" key="2">
    <source>
        <dbReference type="SAM" id="MobiDB-lite"/>
    </source>
</evidence>
<evidence type="ECO:0000313" key="4">
    <source>
        <dbReference type="Proteomes" id="UP000245207"/>
    </source>
</evidence>
<reference evidence="3 4" key="1">
    <citation type="journal article" date="2018" name="Mol. Plant">
        <title>The genome of Artemisia annua provides insight into the evolution of Asteraceae family and artemisinin biosynthesis.</title>
        <authorList>
            <person name="Shen Q."/>
            <person name="Zhang L."/>
            <person name="Liao Z."/>
            <person name="Wang S."/>
            <person name="Yan T."/>
            <person name="Shi P."/>
            <person name="Liu M."/>
            <person name="Fu X."/>
            <person name="Pan Q."/>
            <person name="Wang Y."/>
            <person name="Lv Z."/>
            <person name="Lu X."/>
            <person name="Zhang F."/>
            <person name="Jiang W."/>
            <person name="Ma Y."/>
            <person name="Chen M."/>
            <person name="Hao X."/>
            <person name="Li L."/>
            <person name="Tang Y."/>
            <person name="Lv G."/>
            <person name="Zhou Y."/>
            <person name="Sun X."/>
            <person name="Brodelius P.E."/>
            <person name="Rose J.K.C."/>
            <person name="Tang K."/>
        </authorList>
    </citation>
    <scope>NUCLEOTIDE SEQUENCE [LARGE SCALE GENOMIC DNA]</scope>
    <source>
        <strain evidence="4">cv. Huhao1</strain>
        <tissue evidence="3">Leaf</tissue>
    </source>
</reference>
<dbReference type="NCBIfam" id="TIGR03060">
    <property type="entry name" value="PS_II_psb29"/>
    <property type="match status" value="1"/>
</dbReference>
<organism evidence="3 4">
    <name type="scientific">Artemisia annua</name>
    <name type="common">Sweet wormwood</name>
    <dbReference type="NCBI Taxonomy" id="35608"/>
    <lineage>
        <taxon>Eukaryota</taxon>
        <taxon>Viridiplantae</taxon>
        <taxon>Streptophyta</taxon>
        <taxon>Embryophyta</taxon>
        <taxon>Tracheophyta</taxon>
        <taxon>Spermatophyta</taxon>
        <taxon>Magnoliopsida</taxon>
        <taxon>eudicotyledons</taxon>
        <taxon>Gunneridae</taxon>
        <taxon>Pentapetalae</taxon>
        <taxon>asterids</taxon>
        <taxon>campanulids</taxon>
        <taxon>Asterales</taxon>
        <taxon>Asteraceae</taxon>
        <taxon>Asteroideae</taxon>
        <taxon>Anthemideae</taxon>
        <taxon>Artemisiinae</taxon>
        <taxon>Artemisia</taxon>
    </lineage>
</organism>
<sequence length="283" mass="32324">MAAITSLSFSAITQSFEKKISFPSSVRSVVSNYDAFRVRSISVKSSNLNKGFVVHCMSTGSEPPPVSETKSKFLTAYRRPIPSIYNTVLQELIVQQHLMRYKKTYRYDAVFALGFVTVYDQLMDGYPSDEDKENIFKAYVNALNEDPQQYRSDAQKLEEWARTQSSATLIDFSSREGEIEGVLKDIAERAGGNRSFSYSRFFAVGLFRLLELSKATEPTVLEKLCAALNINKKSVDRDLDVYRNLLSKLVQAKELLKEYVEREKKKQEERNEPKKTNEAVMKP</sequence>
<feature type="compositionally biased region" description="Basic and acidic residues" evidence="2">
    <location>
        <begin position="261"/>
        <end position="277"/>
    </location>
</feature>
<accession>A0A2U1MVT7</accession>
<gene>
    <name evidence="3" type="ORF">CTI12_AA202460</name>
</gene>
<feature type="region of interest" description="Disordered" evidence="2">
    <location>
        <begin position="261"/>
        <end position="283"/>
    </location>
</feature>
<dbReference type="GO" id="GO:0045038">
    <property type="term" value="P:protein import into chloroplast thylakoid membrane"/>
    <property type="evidence" value="ECO:0007669"/>
    <property type="project" value="TreeGrafter"/>
</dbReference>
<keyword evidence="4" id="KW-1185">Reference proteome</keyword>
<dbReference type="HAMAP" id="MF_01843">
    <property type="entry name" value="Thf1"/>
    <property type="match status" value="1"/>
</dbReference>